<dbReference type="PANTHER" id="PTHR45852:SF1">
    <property type="entry name" value="SERINE_THREONINE-PROTEIN KINASE RIO2"/>
    <property type="match status" value="1"/>
</dbReference>
<dbReference type="GO" id="GO:0030490">
    <property type="term" value="P:maturation of SSU-rRNA"/>
    <property type="evidence" value="ECO:0007669"/>
    <property type="project" value="TreeGrafter"/>
</dbReference>
<dbReference type="InterPro" id="IPR000687">
    <property type="entry name" value="RIO_kinase"/>
</dbReference>
<dbReference type="InterPro" id="IPR011009">
    <property type="entry name" value="Kinase-like_dom_sf"/>
</dbReference>
<feature type="non-terminal residue" evidence="15">
    <location>
        <position position="420"/>
    </location>
</feature>
<dbReference type="GO" id="GO:0005829">
    <property type="term" value="C:cytosol"/>
    <property type="evidence" value="ECO:0007669"/>
    <property type="project" value="TreeGrafter"/>
</dbReference>
<dbReference type="Gene3D" id="3.30.200.20">
    <property type="entry name" value="Phosphorylase Kinase, domain 1"/>
    <property type="match status" value="1"/>
</dbReference>
<dbReference type="InterPro" id="IPR036390">
    <property type="entry name" value="WH_DNA-bd_sf"/>
</dbReference>
<feature type="non-terminal residue" evidence="15">
    <location>
        <position position="1"/>
    </location>
</feature>
<evidence type="ECO:0000256" key="5">
    <source>
        <dbReference type="ARBA" id="ARBA00022679"/>
    </source>
</evidence>
<keyword evidence="6" id="KW-0479">Metal-binding</keyword>
<evidence type="ECO:0000256" key="7">
    <source>
        <dbReference type="ARBA" id="ARBA00022741"/>
    </source>
</evidence>
<dbReference type="AlphaFoldDB" id="A0A146KFX3"/>
<dbReference type="InterPro" id="IPR018934">
    <property type="entry name" value="RIO_dom"/>
</dbReference>
<feature type="domain" description="RIO kinase" evidence="14">
    <location>
        <begin position="59"/>
        <end position="265"/>
    </location>
</feature>
<dbReference type="FunFam" id="3.30.200.20:FF:000052">
    <property type="entry name" value="Serine/threonine-protein kinase RIO2"/>
    <property type="match status" value="1"/>
</dbReference>
<dbReference type="Gene3D" id="1.10.10.10">
    <property type="entry name" value="Winged helix-like DNA-binding domain superfamily/Winged helix DNA-binding domain"/>
    <property type="match status" value="1"/>
</dbReference>
<keyword evidence="4" id="KW-0723">Serine/threonine-protein kinase</keyword>
<keyword evidence="10" id="KW-0460">Magnesium</keyword>
<evidence type="ECO:0000256" key="6">
    <source>
        <dbReference type="ARBA" id="ARBA00022723"/>
    </source>
</evidence>
<evidence type="ECO:0000256" key="4">
    <source>
        <dbReference type="ARBA" id="ARBA00022527"/>
    </source>
</evidence>
<keyword evidence="5" id="KW-0808">Transferase</keyword>
<evidence type="ECO:0000256" key="8">
    <source>
        <dbReference type="ARBA" id="ARBA00022777"/>
    </source>
</evidence>
<evidence type="ECO:0000256" key="2">
    <source>
        <dbReference type="ARBA" id="ARBA00009196"/>
    </source>
</evidence>
<dbReference type="GO" id="GO:0005634">
    <property type="term" value="C:nucleus"/>
    <property type="evidence" value="ECO:0007669"/>
    <property type="project" value="TreeGrafter"/>
</dbReference>
<comment type="catalytic activity">
    <reaction evidence="11">
        <text>L-threonyl-[protein] + ATP = O-phospho-L-threonyl-[protein] + ADP + H(+)</text>
        <dbReference type="Rhea" id="RHEA:46608"/>
        <dbReference type="Rhea" id="RHEA-COMP:11060"/>
        <dbReference type="Rhea" id="RHEA-COMP:11605"/>
        <dbReference type="ChEBI" id="CHEBI:15378"/>
        <dbReference type="ChEBI" id="CHEBI:30013"/>
        <dbReference type="ChEBI" id="CHEBI:30616"/>
        <dbReference type="ChEBI" id="CHEBI:61977"/>
        <dbReference type="ChEBI" id="CHEBI:456216"/>
        <dbReference type="EC" id="2.7.11.1"/>
    </reaction>
</comment>
<dbReference type="GO" id="GO:0005524">
    <property type="term" value="F:ATP binding"/>
    <property type="evidence" value="ECO:0007669"/>
    <property type="project" value="UniProtKB-KW"/>
</dbReference>
<dbReference type="GO" id="GO:0004674">
    <property type="term" value="F:protein serine/threonine kinase activity"/>
    <property type="evidence" value="ECO:0007669"/>
    <property type="project" value="UniProtKB-KW"/>
</dbReference>
<comment type="cofactor">
    <cofactor evidence="1">
        <name>Mg(2+)</name>
        <dbReference type="ChEBI" id="CHEBI:18420"/>
    </cofactor>
</comment>
<dbReference type="Pfam" id="PF01163">
    <property type="entry name" value="RIO1"/>
    <property type="match status" value="1"/>
</dbReference>
<evidence type="ECO:0000256" key="12">
    <source>
        <dbReference type="ARBA" id="ARBA00048679"/>
    </source>
</evidence>
<name>A0A146KFX3_9EUKA</name>
<evidence type="ECO:0000259" key="14">
    <source>
        <dbReference type="SMART" id="SM00090"/>
    </source>
</evidence>
<evidence type="ECO:0000256" key="13">
    <source>
        <dbReference type="SAM" id="MobiDB-lite"/>
    </source>
</evidence>
<dbReference type="SUPFAM" id="SSF56112">
    <property type="entry name" value="Protein kinase-like (PK-like)"/>
    <property type="match status" value="1"/>
</dbReference>
<sequence length="420" mass="48911">DLSNLDTISQNHLRVLQAIEQGMRNHAYVPVVLITQIAKIPSVQLFLGDLHRLKLVMCKNHTNFALTHLGYDYLALVVLKKRKIFDIVGTRIGVGKEADVYVAYNSVTKQTFAVKFHKLGLTSFKNVKEKRNYLEKRKNASWMYLSRLSAMREFGFMMTLQQNNFSSPMVHSLNRHCVVMDFAQGFKMCTLRGLTPQQAFRLGWDCWYKMIQLLRMGVVHGDLNEYNMIVQVKEEFVAVIEGEKTDFKPVVENELEEEEQEEVENIEEEAEEAEEPEPLERKYLLQLPKLDSIPAQQDSDRFYHDVTVIDFPQMIQSTSAEAEMQFDRDIVSFESFLNRRFQSQLELPRFCQIFDLILAEKLQVKIEANEKFVKKVIQKENLVQKGRNVKNAVKKEMRVAVKGSQMQKGLKSNKQNVKEW</sequence>
<keyword evidence="7" id="KW-0547">Nucleotide-binding</keyword>
<dbReference type="GO" id="GO:0030688">
    <property type="term" value="C:preribosome, small subunit precursor"/>
    <property type="evidence" value="ECO:0007669"/>
    <property type="project" value="TreeGrafter"/>
</dbReference>
<keyword evidence="8 15" id="KW-0418">Kinase</keyword>
<feature type="region of interest" description="Disordered" evidence="13">
    <location>
        <begin position="253"/>
        <end position="277"/>
    </location>
</feature>
<dbReference type="SMART" id="SM00090">
    <property type="entry name" value="RIO"/>
    <property type="match status" value="1"/>
</dbReference>
<accession>A0A146KFX3</accession>
<evidence type="ECO:0000256" key="1">
    <source>
        <dbReference type="ARBA" id="ARBA00001946"/>
    </source>
</evidence>
<dbReference type="EMBL" id="GDID01001528">
    <property type="protein sequence ID" value="JAP95078.1"/>
    <property type="molecule type" value="Transcribed_RNA"/>
</dbReference>
<dbReference type="InterPro" id="IPR018935">
    <property type="entry name" value="RIO_kinase_CS"/>
</dbReference>
<protein>
    <recommendedName>
        <fullName evidence="3">non-specific serine/threonine protein kinase</fullName>
        <ecNumber evidence="3">2.7.11.1</ecNumber>
    </recommendedName>
</protein>
<evidence type="ECO:0000313" key="15">
    <source>
        <dbReference type="EMBL" id="JAP95078.1"/>
    </source>
</evidence>
<gene>
    <name evidence="15" type="ORF">TPC1_12040</name>
</gene>
<evidence type="ECO:0000256" key="10">
    <source>
        <dbReference type="ARBA" id="ARBA00022842"/>
    </source>
</evidence>
<dbReference type="SUPFAM" id="SSF46785">
    <property type="entry name" value="Winged helix' DNA-binding domain"/>
    <property type="match status" value="1"/>
</dbReference>
<dbReference type="InterPro" id="IPR015285">
    <property type="entry name" value="RIO2_wHTH_N"/>
</dbReference>
<dbReference type="PROSITE" id="PS01245">
    <property type="entry name" value="RIO1"/>
    <property type="match status" value="1"/>
</dbReference>
<dbReference type="Gene3D" id="1.10.510.10">
    <property type="entry name" value="Transferase(Phosphotransferase) domain 1"/>
    <property type="match status" value="1"/>
</dbReference>
<evidence type="ECO:0000256" key="9">
    <source>
        <dbReference type="ARBA" id="ARBA00022840"/>
    </source>
</evidence>
<dbReference type="InterPro" id="IPR036388">
    <property type="entry name" value="WH-like_DNA-bd_sf"/>
</dbReference>
<evidence type="ECO:0000256" key="3">
    <source>
        <dbReference type="ARBA" id="ARBA00012513"/>
    </source>
</evidence>
<dbReference type="EC" id="2.7.11.1" evidence="3"/>
<dbReference type="Pfam" id="PF09202">
    <property type="entry name" value="Rio2_N"/>
    <property type="match status" value="1"/>
</dbReference>
<reference evidence="15" key="1">
    <citation type="submission" date="2015-07" db="EMBL/GenBank/DDBJ databases">
        <title>Adaptation to a free-living lifestyle via gene acquisitions in the diplomonad Trepomonas sp. PC1.</title>
        <authorList>
            <person name="Xu F."/>
            <person name="Jerlstrom-Hultqvist J."/>
            <person name="Kolisko M."/>
            <person name="Simpson A.G.B."/>
            <person name="Roger A.J."/>
            <person name="Svard S.G."/>
            <person name="Andersson J.O."/>
        </authorList>
    </citation>
    <scope>NUCLEOTIDE SEQUENCE</scope>
    <source>
        <strain evidence="15">PC1</strain>
    </source>
</reference>
<keyword evidence="9" id="KW-0067">ATP-binding</keyword>
<comment type="catalytic activity">
    <reaction evidence="12">
        <text>L-seryl-[protein] + ATP = O-phospho-L-seryl-[protein] + ADP + H(+)</text>
        <dbReference type="Rhea" id="RHEA:17989"/>
        <dbReference type="Rhea" id="RHEA-COMP:9863"/>
        <dbReference type="Rhea" id="RHEA-COMP:11604"/>
        <dbReference type="ChEBI" id="CHEBI:15378"/>
        <dbReference type="ChEBI" id="CHEBI:29999"/>
        <dbReference type="ChEBI" id="CHEBI:30616"/>
        <dbReference type="ChEBI" id="CHEBI:83421"/>
        <dbReference type="ChEBI" id="CHEBI:456216"/>
        <dbReference type="EC" id="2.7.11.1"/>
    </reaction>
</comment>
<dbReference type="GO" id="GO:0046872">
    <property type="term" value="F:metal ion binding"/>
    <property type="evidence" value="ECO:0007669"/>
    <property type="project" value="UniProtKB-KW"/>
</dbReference>
<proteinExistence type="inferred from homology"/>
<dbReference type="PANTHER" id="PTHR45852">
    <property type="entry name" value="SER/THR-PROTEIN KINASE RIO2"/>
    <property type="match status" value="1"/>
</dbReference>
<evidence type="ECO:0000256" key="11">
    <source>
        <dbReference type="ARBA" id="ARBA00047899"/>
    </source>
</evidence>
<organism evidence="15">
    <name type="scientific">Trepomonas sp. PC1</name>
    <dbReference type="NCBI Taxonomy" id="1076344"/>
    <lineage>
        <taxon>Eukaryota</taxon>
        <taxon>Metamonada</taxon>
        <taxon>Diplomonadida</taxon>
        <taxon>Hexamitidae</taxon>
        <taxon>Hexamitinae</taxon>
        <taxon>Trepomonas</taxon>
    </lineage>
</organism>
<comment type="similarity">
    <text evidence="2">Belongs to the protein kinase superfamily. RIO-type Ser/Thr kinase family.</text>
</comment>